<evidence type="ECO:0000313" key="10">
    <source>
        <dbReference type="Proteomes" id="UP000789901"/>
    </source>
</evidence>
<keyword evidence="3 6" id="KW-0812">Transmembrane</keyword>
<feature type="domain" description="ABC transmembrane type-1" evidence="8">
    <location>
        <begin position="236"/>
        <end position="318"/>
    </location>
</feature>
<accession>A0ABN7UMF5</accession>
<dbReference type="PANTHER" id="PTHR11384">
    <property type="entry name" value="ATP-BINDING CASSETTE, SUB-FAMILY D MEMBER"/>
    <property type="match status" value="1"/>
</dbReference>
<name>A0ABN7UMF5_GIGMA</name>
<dbReference type="InterPro" id="IPR011527">
    <property type="entry name" value="ABC1_TM_dom"/>
</dbReference>
<feature type="domain" description="ABC transmembrane type-1" evidence="8">
    <location>
        <begin position="80"/>
        <end position="235"/>
    </location>
</feature>
<evidence type="ECO:0000256" key="2">
    <source>
        <dbReference type="ARBA" id="ARBA00022448"/>
    </source>
</evidence>
<dbReference type="SUPFAM" id="SSF52540">
    <property type="entry name" value="P-loop containing nucleoside triphosphate hydrolases"/>
    <property type="match status" value="1"/>
</dbReference>
<comment type="similarity">
    <text evidence="1">Belongs to the ABC transporter superfamily. ABCD family. Peroxisomal fatty acyl CoA transporter (TC 3.A.1.203) subfamily.</text>
</comment>
<evidence type="ECO:0000313" key="9">
    <source>
        <dbReference type="EMBL" id="CAG8632863.1"/>
    </source>
</evidence>
<evidence type="ECO:0000256" key="5">
    <source>
        <dbReference type="ARBA" id="ARBA00023136"/>
    </source>
</evidence>
<evidence type="ECO:0000259" key="8">
    <source>
        <dbReference type="Pfam" id="PF06472"/>
    </source>
</evidence>
<feature type="transmembrane region" description="Helical" evidence="6">
    <location>
        <begin position="125"/>
        <end position="141"/>
    </location>
</feature>
<sequence length="570" mass="63911">MGQNLAAARDNSSFLLSSKKRSALFVFIIVSGYLIKQYVAEEKRKKAAREASNVSSGQDKSRRTKKIGVDARFFAQIKKLMPICIPGLASKESALLISLALVLIARTWLDICHVVKAIVSRDRKTFIALAVVEFGFMMWPMSIVNNSLKLTISALSLAFRVRLTKYANKKYLKDIVFYKISNLDNRIQNVDQLLTQDIDKFAENLSHLYSDIAKPIVDMVLFAYKLGEAIGKEDTAIEQKLEGDFRFTHSRIITHSEEIAFYGGGEREQIVVNGSFDKIVKHIKKIYRLRFINGIFDSVLVKYCATMTAYYLLARPVFDPRYATEFMGKLDADPTKIMEDYSRNSGYLVNLSQAVGRLILAGRDLTRFAGYTARVAELFEVLDDVNDGRYERTIVNKDANEANVSKVVSQNDLGGKIVARDEVIIFEKVPIVTPSQDVLVKELSFKVETGMNCLIFGPNGCGKSSLFRILGELWPLFGGTVTKPPASKLFYVPQRPYLALGTFRDQIIYPDTKTMARSKGFEDSKLMELLDVVHLGNLIAREGGWDVVRDWAEVLSGGEKQGGNGKTILS</sequence>
<keyword evidence="4 6" id="KW-1133">Transmembrane helix</keyword>
<keyword evidence="10" id="KW-1185">Reference proteome</keyword>
<protein>
    <submittedName>
        <fullName evidence="9">23901_t:CDS:1</fullName>
    </submittedName>
</protein>
<keyword evidence="5 6" id="KW-0472">Membrane</keyword>
<comment type="caution">
    <text evidence="9">The sequence shown here is derived from an EMBL/GenBank/DDBJ whole genome shotgun (WGS) entry which is preliminary data.</text>
</comment>
<gene>
    <name evidence="9" type="ORF">GMARGA_LOCUS8429</name>
</gene>
<organism evidence="9 10">
    <name type="scientific">Gigaspora margarita</name>
    <dbReference type="NCBI Taxonomy" id="4874"/>
    <lineage>
        <taxon>Eukaryota</taxon>
        <taxon>Fungi</taxon>
        <taxon>Fungi incertae sedis</taxon>
        <taxon>Mucoromycota</taxon>
        <taxon>Glomeromycotina</taxon>
        <taxon>Glomeromycetes</taxon>
        <taxon>Diversisporales</taxon>
        <taxon>Gigasporaceae</taxon>
        <taxon>Gigaspora</taxon>
    </lineage>
</organism>
<proteinExistence type="inferred from homology"/>
<dbReference type="PANTHER" id="PTHR11384:SF67">
    <property type="entry name" value="ATP-BINDING CASSETTE SUB-FAMILY D MEMBER 1"/>
    <property type="match status" value="1"/>
</dbReference>
<feature type="transmembrane region" description="Helical" evidence="6">
    <location>
        <begin position="22"/>
        <end position="39"/>
    </location>
</feature>
<dbReference type="InterPro" id="IPR003439">
    <property type="entry name" value="ABC_transporter-like_ATP-bd"/>
</dbReference>
<dbReference type="InterPro" id="IPR027417">
    <property type="entry name" value="P-loop_NTPase"/>
</dbReference>
<evidence type="ECO:0000256" key="1">
    <source>
        <dbReference type="ARBA" id="ARBA00008575"/>
    </source>
</evidence>
<evidence type="ECO:0000259" key="7">
    <source>
        <dbReference type="Pfam" id="PF00005"/>
    </source>
</evidence>
<dbReference type="Pfam" id="PF06472">
    <property type="entry name" value="ABC_membrane_2"/>
    <property type="match status" value="2"/>
</dbReference>
<dbReference type="EMBL" id="CAJVQB010004333">
    <property type="protein sequence ID" value="CAG8632863.1"/>
    <property type="molecule type" value="Genomic_DNA"/>
</dbReference>
<dbReference type="Pfam" id="PF00005">
    <property type="entry name" value="ABC_tran"/>
    <property type="match status" value="1"/>
</dbReference>
<reference evidence="9 10" key="1">
    <citation type="submission" date="2021-06" db="EMBL/GenBank/DDBJ databases">
        <authorList>
            <person name="Kallberg Y."/>
            <person name="Tangrot J."/>
            <person name="Rosling A."/>
        </authorList>
    </citation>
    <scope>NUCLEOTIDE SEQUENCE [LARGE SCALE GENOMIC DNA]</scope>
    <source>
        <strain evidence="9 10">120-4 pot B 10/14</strain>
    </source>
</reference>
<evidence type="ECO:0000256" key="6">
    <source>
        <dbReference type="SAM" id="Phobius"/>
    </source>
</evidence>
<dbReference type="InterPro" id="IPR050835">
    <property type="entry name" value="ABC_transporter_sub-D"/>
</dbReference>
<dbReference type="Proteomes" id="UP000789901">
    <property type="component" value="Unassembled WGS sequence"/>
</dbReference>
<feature type="domain" description="ABC transporter" evidence="7">
    <location>
        <begin position="441"/>
        <end position="561"/>
    </location>
</feature>
<evidence type="ECO:0000256" key="3">
    <source>
        <dbReference type="ARBA" id="ARBA00022692"/>
    </source>
</evidence>
<evidence type="ECO:0000256" key="4">
    <source>
        <dbReference type="ARBA" id="ARBA00022989"/>
    </source>
</evidence>
<dbReference type="Gene3D" id="3.40.50.300">
    <property type="entry name" value="P-loop containing nucleotide triphosphate hydrolases"/>
    <property type="match status" value="1"/>
</dbReference>
<keyword evidence="2" id="KW-0813">Transport</keyword>